<evidence type="ECO:0000256" key="6">
    <source>
        <dbReference type="ARBA" id="ARBA00022984"/>
    </source>
</evidence>
<organism evidence="16 17">
    <name type="scientific">Corynebacterium glucuronolyticum</name>
    <dbReference type="NCBI Taxonomy" id="39791"/>
    <lineage>
        <taxon>Bacteria</taxon>
        <taxon>Bacillati</taxon>
        <taxon>Actinomycetota</taxon>
        <taxon>Actinomycetes</taxon>
        <taxon>Mycobacteriales</taxon>
        <taxon>Corynebacteriaceae</taxon>
        <taxon>Corynebacterium</taxon>
    </lineage>
</organism>
<evidence type="ECO:0000256" key="12">
    <source>
        <dbReference type="ARBA" id="ARBA00060592"/>
    </source>
</evidence>
<dbReference type="GO" id="GO:0018104">
    <property type="term" value="P:peptidoglycan-protein cross-linking"/>
    <property type="evidence" value="ECO:0007669"/>
    <property type="project" value="TreeGrafter"/>
</dbReference>
<dbReference type="InterPro" id="IPR050979">
    <property type="entry name" value="LD-transpeptidase"/>
</dbReference>
<sequence length="399" mass="43246">MKIRRYATVLVACAGVLAASACTIPTGSPDTDVAVHETLHIPPAFTVGDGATVQPNQDIEVHTFGAELVAAKLVNDADEVVAELGGGGKVSSDTSKSSWRVTEPLGYGRTYTLTARDSEGQTVESTFTIVTPTYKAEVYVSPDGAEVGVGQTVNIQFDIAIADEYKEEAERTVTVTADPPTEGAFYWVNQSQLRWRPKEYWQPGTKVHVEAKPFGHRLGKSTWGGDNAQAEFTIGDEVISYVDNNTKIMTVTKNGETIKTMPVSMGRDGGRWSTPPGTYIIGDKNPSMIMDSETFGLSHEKGGYRTKVNYATQMSYSGIYVHAAPWSVWAQGNTNTSHGCINVSTENAKWFQEFVKRGDLVVVTNTTGETLSPYDGLGDWNFDWATISKDSSSEDSSSS</sequence>
<accession>A0AAX1L6I3</accession>
<keyword evidence="11 13" id="KW-0961">Cell wall biogenesis/degradation</keyword>
<dbReference type="FunFam" id="2.40.440.10:FF:000005">
    <property type="entry name" value="L,D-transpeptidase 2"/>
    <property type="match status" value="1"/>
</dbReference>
<dbReference type="GO" id="GO:0071555">
    <property type="term" value="P:cell wall organization"/>
    <property type="evidence" value="ECO:0007669"/>
    <property type="project" value="UniProtKB-UniRule"/>
</dbReference>
<dbReference type="PANTHER" id="PTHR30582:SF2">
    <property type="entry name" value="L,D-TRANSPEPTIDASE YCIB-RELATED"/>
    <property type="match status" value="1"/>
</dbReference>
<dbReference type="GO" id="GO:0016746">
    <property type="term" value="F:acyltransferase activity"/>
    <property type="evidence" value="ECO:0007669"/>
    <property type="project" value="UniProtKB-KW"/>
</dbReference>
<dbReference type="GO" id="GO:0005576">
    <property type="term" value="C:extracellular region"/>
    <property type="evidence" value="ECO:0007669"/>
    <property type="project" value="TreeGrafter"/>
</dbReference>
<evidence type="ECO:0000256" key="11">
    <source>
        <dbReference type="ARBA" id="ARBA00023316"/>
    </source>
</evidence>
<dbReference type="Pfam" id="PF03734">
    <property type="entry name" value="YkuD"/>
    <property type="match status" value="1"/>
</dbReference>
<protein>
    <submittedName>
        <fullName evidence="16">L,D-transpeptidase family protein</fullName>
    </submittedName>
</protein>
<evidence type="ECO:0000256" key="9">
    <source>
        <dbReference type="ARBA" id="ARBA00023288"/>
    </source>
</evidence>
<reference evidence="16" key="1">
    <citation type="submission" date="2021-02" db="EMBL/GenBank/DDBJ databases">
        <title>FDA dAtabase for Regulatory Grade micrObial Sequences (FDA-ARGOS): Supporting development and validation of Infectious Disease Dx tests.</title>
        <authorList>
            <person name="Sproer C."/>
            <person name="Gronow S."/>
            <person name="Severitt S."/>
            <person name="Schroder I."/>
            <person name="Tallon L."/>
            <person name="Sadzewicz L."/>
            <person name="Zhao X."/>
            <person name="Boylan J."/>
            <person name="Ott S."/>
            <person name="Bowen H."/>
            <person name="Vavikolanu K."/>
            <person name="Mehta A."/>
            <person name="Aluvathingal J."/>
            <person name="Nadendla S."/>
            <person name="Lowell S."/>
            <person name="Myers T."/>
            <person name="Yan Y."/>
            <person name="Sichtig H."/>
        </authorList>
    </citation>
    <scope>NUCLEOTIDE SEQUENCE</scope>
    <source>
        <strain evidence="16">FDAARGOS_1191</strain>
    </source>
</reference>
<comment type="pathway">
    <text evidence="12">Glycan biosynthesis.</text>
</comment>
<dbReference type="Pfam" id="PF17964">
    <property type="entry name" value="Big_10"/>
    <property type="match status" value="1"/>
</dbReference>
<evidence type="ECO:0000256" key="2">
    <source>
        <dbReference type="ARBA" id="ARBA00022475"/>
    </source>
</evidence>
<dbReference type="CDD" id="cd13432">
    <property type="entry name" value="LDT_IgD_like_2"/>
    <property type="match status" value="1"/>
</dbReference>
<dbReference type="RefSeq" id="WP_005394348.1">
    <property type="nucleotide sequence ID" value="NZ_CP069534.1"/>
</dbReference>
<dbReference type="PROSITE" id="PS51257">
    <property type="entry name" value="PROKAR_LIPOPROTEIN"/>
    <property type="match status" value="1"/>
</dbReference>
<dbReference type="GO" id="GO:0008360">
    <property type="term" value="P:regulation of cell shape"/>
    <property type="evidence" value="ECO:0007669"/>
    <property type="project" value="UniProtKB-UniRule"/>
</dbReference>
<keyword evidence="9" id="KW-0449">Lipoprotein</keyword>
<dbReference type="Gene3D" id="2.40.440.10">
    <property type="entry name" value="L,D-transpeptidase catalytic domain-like"/>
    <property type="match status" value="1"/>
</dbReference>
<dbReference type="PROSITE" id="PS52029">
    <property type="entry name" value="LD_TPASE"/>
    <property type="match status" value="1"/>
</dbReference>
<evidence type="ECO:0000256" key="4">
    <source>
        <dbReference type="ARBA" id="ARBA00022729"/>
    </source>
</evidence>
<dbReference type="SUPFAM" id="SSF141523">
    <property type="entry name" value="L,D-transpeptidase catalytic domain-like"/>
    <property type="match status" value="1"/>
</dbReference>
<feature type="domain" description="L,D-TPase catalytic" evidence="15">
    <location>
        <begin position="238"/>
        <end position="364"/>
    </location>
</feature>
<feature type="active site" description="Nucleophile" evidence="13">
    <location>
        <position position="340"/>
    </location>
</feature>
<dbReference type="AlphaFoldDB" id="A0AAX1L6I3"/>
<evidence type="ECO:0000256" key="14">
    <source>
        <dbReference type="SAM" id="SignalP"/>
    </source>
</evidence>
<proteinExistence type="predicted"/>
<evidence type="ECO:0000313" key="17">
    <source>
        <dbReference type="Proteomes" id="UP000617681"/>
    </source>
</evidence>
<comment type="pathway">
    <text evidence="1 13">Cell wall biogenesis; peptidoglycan biosynthesis.</text>
</comment>
<gene>
    <name evidence="16" type="ORF">I6J21_09870</name>
</gene>
<keyword evidence="8" id="KW-0564">Palmitate</keyword>
<keyword evidence="6 13" id="KW-0573">Peptidoglycan synthesis</keyword>
<dbReference type="Gene3D" id="2.60.40.3710">
    <property type="match status" value="1"/>
</dbReference>
<keyword evidence="3" id="KW-0808">Transferase</keyword>
<keyword evidence="2" id="KW-1003">Cell membrane</keyword>
<name>A0AAX1L6I3_9CORY</name>
<feature type="chain" id="PRO_5043724027" evidence="14">
    <location>
        <begin position="22"/>
        <end position="399"/>
    </location>
</feature>
<evidence type="ECO:0000256" key="3">
    <source>
        <dbReference type="ARBA" id="ARBA00022679"/>
    </source>
</evidence>
<dbReference type="InterPro" id="IPR041280">
    <property type="entry name" value="Big_10"/>
</dbReference>
<feature type="active site" description="Proton donor/acceptor" evidence="13">
    <location>
        <position position="322"/>
    </location>
</feature>
<keyword evidence="5 13" id="KW-0133">Cell shape</keyword>
<evidence type="ECO:0000259" key="15">
    <source>
        <dbReference type="PROSITE" id="PS52029"/>
    </source>
</evidence>
<dbReference type="EMBL" id="CP069534">
    <property type="protein sequence ID" value="QRP70079.1"/>
    <property type="molecule type" value="Genomic_DNA"/>
</dbReference>
<keyword evidence="4 14" id="KW-0732">Signal</keyword>
<evidence type="ECO:0000256" key="5">
    <source>
        <dbReference type="ARBA" id="ARBA00022960"/>
    </source>
</evidence>
<dbReference type="Gene3D" id="2.60.40.3780">
    <property type="match status" value="1"/>
</dbReference>
<dbReference type="InterPro" id="IPR038063">
    <property type="entry name" value="Transpep_catalytic_dom"/>
</dbReference>
<evidence type="ECO:0000256" key="8">
    <source>
        <dbReference type="ARBA" id="ARBA00023139"/>
    </source>
</evidence>
<evidence type="ECO:0000256" key="1">
    <source>
        <dbReference type="ARBA" id="ARBA00004752"/>
    </source>
</evidence>
<dbReference type="PANTHER" id="PTHR30582">
    <property type="entry name" value="L,D-TRANSPEPTIDASE"/>
    <property type="match status" value="1"/>
</dbReference>
<keyword evidence="10" id="KW-0012">Acyltransferase</keyword>
<keyword evidence="7" id="KW-0472">Membrane</keyword>
<dbReference type="Proteomes" id="UP000617681">
    <property type="component" value="Chromosome"/>
</dbReference>
<evidence type="ECO:0000256" key="10">
    <source>
        <dbReference type="ARBA" id="ARBA00023315"/>
    </source>
</evidence>
<evidence type="ECO:0000256" key="7">
    <source>
        <dbReference type="ARBA" id="ARBA00023136"/>
    </source>
</evidence>
<dbReference type="InterPro" id="IPR005490">
    <property type="entry name" value="LD_TPept_cat_dom"/>
</dbReference>
<dbReference type="CDD" id="cd16913">
    <property type="entry name" value="YkuD_like"/>
    <property type="match status" value="1"/>
</dbReference>
<evidence type="ECO:0000313" key="16">
    <source>
        <dbReference type="EMBL" id="QRP70079.1"/>
    </source>
</evidence>
<feature type="signal peptide" evidence="14">
    <location>
        <begin position="1"/>
        <end position="21"/>
    </location>
</feature>
<dbReference type="GO" id="GO:0071972">
    <property type="term" value="F:peptidoglycan L,D-transpeptidase activity"/>
    <property type="evidence" value="ECO:0007669"/>
    <property type="project" value="TreeGrafter"/>
</dbReference>
<evidence type="ECO:0000256" key="13">
    <source>
        <dbReference type="PROSITE-ProRule" id="PRU01373"/>
    </source>
</evidence>